<evidence type="ECO:0000313" key="5">
    <source>
        <dbReference type="EMBL" id="OHA04051.1"/>
    </source>
</evidence>
<feature type="non-terminal residue" evidence="5">
    <location>
        <position position="384"/>
    </location>
</feature>
<dbReference type="HAMAP" id="MF_00168">
    <property type="entry name" value="Q_tRNA_Tgt"/>
    <property type="match status" value="1"/>
</dbReference>
<organism evidence="5 6">
    <name type="scientific">Candidatus Sungbacteria bacterium RIFCSPHIGHO2_02_FULL_51_29</name>
    <dbReference type="NCBI Taxonomy" id="1802273"/>
    <lineage>
        <taxon>Bacteria</taxon>
        <taxon>Candidatus Sungiibacteriota</taxon>
    </lineage>
</organism>
<proteinExistence type="inferred from homology"/>
<dbReference type="InterPro" id="IPR004803">
    <property type="entry name" value="TGT"/>
</dbReference>
<accession>A0A1G2KZY6</accession>
<evidence type="ECO:0000256" key="1">
    <source>
        <dbReference type="ARBA" id="ARBA00022676"/>
    </source>
</evidence>
<protein>
    <recommendedName>
        <fullName evidence="4">tRNA-guanine(15) transglycosylase-like domain-containing protein</fullName>
    </recommendedName>
</protein>
<dbReference type="Pfam" id="PF01702">
    <property type="entry name" value="TGT"/>
    <property type="match status" value="2"/>
</dbReference>
<dbReference type="GO" id="GO:0008616">
    <property type="term" value="P:tRNA queuosine(34) biosynthetic process"/>
    <property type="evidence" value="ECO:0007669"/>
    <property type="project" value="TreeGrafter"/>
</dbReference>
<reference evidence="5 6" key="1">
    <citation type="journal article" date="2016" name="Nat. Commun.">
        <title>Thousands of microbial genomes shed light on interconnected biogeochemical processes in an aquifer system.</title>
        <authorList>
            <person name="Anantharaman K."/>
            <person name="Brown C.T."/>
            <person name="Hug L.A."/>
            <person name="Sharon I."/>
            <person name="Castelle C.J."/>
            <person name="Probst A.J."/>
            <person name="Thomas B.C."/>
            <person name="Singh A."/>
            <person name="Wilkins M.J."/>
            <person name="Karaoz U."/>
            <person name="Brodie E.L."/>
            <person name="Williams K.H."/>
            <person name="Hubbard S.S."/>
            <person name="Banfield J.F."/>
        </authorList>
    </citation>
    <scope>NUCLEOTIDE SEQUENCE [LARGE SCALE GENOMIC DNA]</scope>
</reference>
<dbReference type="InterPro" id="IPR050076">
    <property type="entry name" value="ArchSynthase1/Queuine_TRR"/>
</dbReference>
<dbReference type="NCBIfam" id="TIGR00449">
    <property type="entry name" value="tgt_general"/>
    <property type="match status" value="1"/>
</dbReference>
<evidence type="ECO:0000313" key="6">
    <source>
        <dbReference type="Proteomes" id="UP000177811"/>
    </source>
</evidence>
<dbReference type="GO" id="GO:0005829">
    <property type="term" value="C:cytosol"/>
    <property type="evidence" value="ECO:0007669"/>
    <property type="project" value="TreeGrafter"/>
</dbReference>
<dbReference type="AlphaFoldDB" id="A0A1G2KZY6"/>
<comment type="caution">
    <text evidence="5">The sequence shown here is derived from an EMBL/GenBank/DDBJ whole genome shotgun (WGS) entry which is preliminary data.</text>
</comment>
<keyword evidence="1" id="KW-0328">Glycosyltransferase</keyword>
<dbReference type="Proteomes" id="UP000177811">
    <property type="component" value="Unassembled WGS sequence"/>
</dbReference>
<keyword evidence="2" id="KW-0808">Transferase</keyword>
<dbReference type="InterPro" id="IPR002616">
    <property type="entry name" value="tRNA_ribo_trans-like"/>
</dbReference>
<gene>
    <name evidence="5" type="ORF">A3C16_04300</name>
</gene>
<dbReference type="EMBL" id="MHQL01000002">
    <property type="protein sequence ID" value="OHA04051.1"/>
    <property type="molecule type" value="Genomic_DNA"/>
</dbReference>
<name>A0A1G2KZY6_9BACT</name>
<evidence type="ECO:0000259" key="4">
    <source>
        <dbReference type="Pfam" id="PF01702"/>
    </source>
</evidence>
<dbReference type="PANTHER" id="PTHR46499:SF1">
    <property type="entry name" value="QUEUINE TRNA-RIBOSYLTRANSFERASE"/>
    <property type="match status" value="1"/>
</dbReference>
<dbReference type="Gene3D" id="3.20.20.105">
    <property type="entry name" value="Queuine tRNA-ribosyltransferase-like"/>
    <property type="match status" value="1"/>
</dbReference>
<dbReference type="InterPro" id="IPR036511">
    <property type="entry name" value="TGT-like_sf"/>
</dbReference>
<dbReference type="SUPFAM" id="SSF51713">
    <property type="entry name" value="tRNA-guanine transglycosylase"/>
    <property type="match status" value="1"/>
</dbReference>
<feature type="domain" description="tRNA-guanine(15) transglycosylase-like" evidence="4">
    <location>
        <begin position="136"/>
        <end position="384"/>
    </location>
</feature>
<feature type="domain" description="tRNA-guanine(15) transglycosylase-like" evidence="4">
    <location>
        <begin position="16"/>
        <end position="104"/>
    </location>
</feature>
<dbReference type="PANTHER" id="PTHR46499">
    <property type="entry name" value="QUEUINE TRNA-RIBOSYLTRANSFERASE"/>
    <property type="match status" value="1"/>
</dbReference>
<evidence type="ECO:0000256" key="2">
    <source>
        <dbReference type="ARBA" id="ARBA00022679"/>
    </source>
</evidence>
<dbReference type="NCBIfam" id="TIGR00430">
    <property type="entry name" value="Q_tRNA_tgt"/>
    <property type="match status" value="1"/>
</dbReference>
<keyword evidence="3" id="KW-0819">tRNA processing</keyword>
<dbReference type="GO" id="GO:0008479">
    <property type="term" value="F:tRNA-guanosine(34) queuine transglycosylase activity"/>
    <property type="evidence" value="ECO:0007669"/>
    <property type="project" value="InterPro"/>
</dbReference>
<sequence length="384" mass="42627">MQNFSFEIIASSLRSRARAGVLRTPHGDIETPSFITVGTQAAVKAVTPDDIRGAGSQAILANTYHLFLSRTHEVIQGAGGLGAFMGWDGPTLTDSGGFQVFSLGFGRDHDIGRSSTLFPGEDIQRFSKVMDVKESQHIKILEEGALFRLPDGTKKALTPESSIQIQEAIGADIVFAFDECTSPLSTYDYTKEAMGRTHRWAERCLAARTHYDQALFGIVQGGIWEDLREESCRIIGGLPFSGFGIGGFLGRTKEEMWRVAEFVIARIPDEKPRHLLGIGTSEDISEMVRRGIDTFDCVAPTREARNGLLYTADGRLSIGKVAEREQYSPIDAGCACYTCTTSTRAYLHHLWRQKELSYYRLATIHNLFFMNARVSEIREKILRG</sequence>
<evidence type="ECO:0000256" key="3">
    <source>
        <dbReference type="ARBA" id="ARBA00022694"/>
    </source>
</evidence>